<reference evidence="2" key="1">
    <citation type="submission" date="2020-07" db="EMBL/GenBank/DDBJ databases">
        <title>Multicomponent nature underlies the extraordinary mechanical properties of spider dragline silk.</title>
        <authorList>
            <person name="Kono N."/>
            <person name="Nakamura H."/>
            <person name="Mori M."/>
            <person name="Yoshida Y."/>
            <person name="Ohtoshi R."/>
            <person name="Malay A.D."/>
            <person name="Moran D.A.P."/>
            <person name="Tomita M."/>
            <person name="Numata K."/>
            <person name="Arakawa K."/>
        </authorList>
    </citation>
    <scope>NUCLEOTIDE SEQUENCE</scope>
</reference>
<protein>
    <submittedName>
        <fullName evidence="2">Uncharacterized protein</fullName>
    </submittedName>
</protein>
<evidence type="ECO:0000313" key="2">
    <source>
        <dbReference type="EMBL" id="GFR24219.1"/>
    </source>
</evidence>
<dbReference type="AlphaFoldDB" id="A0A8X6LY13"/>
<evidence type="ECO:0000313" key="3">
    <source>
        <dbReference type="Proteomes" id="UP000887116"/>
    </source>
</evidence>
<gene>
    <name evidence="2" type="ORF">TNCT_521071</name>
</gene>
<sequence>MRGLPRCETKELRVKHWTSSHCILLKLSPGSIRAVPLDARLRKRVGLGGHKYTGVSAWYFFFCTLFIRVQLALSHVYSLDVKLCG</sequence>
<comment type="caution">
    <text evidence="2">The sequence shown here is derived from an EMBL/GenBank/DDBJ whole genome shotgun (WGS) entry which is preliminary data.</text>
</comment>
<evidence type="ECO:0000256" key="1">
    <source>
        <dbReference type="SAM" id="Phobius"/>
    </source>
</evidence>
<keyword evidence="1" id="KW-0472">Membrane</keyword>
<dbReference type="EMBL" id="BMAO01018545">
    <property type="protein sequence ID" value="GFR24219.1"/>
    <property type="molecule type" value="Genomic_DNA"/>
</dbReference>
<keyword evidence="1" id="KW-1133">Transmembrane helix</keyword>
<proteinExistence type="predicted"/>
<keyword evidence="1" id="KW-0812">Transmembrane</keyword>
<feature type="transmembrane region" description="Helical" evidence="1">
    <location>
        <begin position="52"/>
        <end position="73"/>
    </location>
</feature>
<dbReference type="Proteomes" id="UP000887116">
    <property type="component" value="Unassembled WGS sequence"/>
</dbReference>
<keyword evidence="3" id="KW-1185">Reference proteome</keyword>
<accession>A0A8X6LY13</accession>
<name>A0A8X6LY13_TRICU</name>
<organism evidence="2 3">
    <name type="scientific">Trichonephila clavata</name>
    <name type="common">Joro spider</name>
    <name type="synonym">Nephila clavata</name>
    <dbReference type="NCBI Taxonomy" id="2740835"/>
    <lineage>
        <taxon>Eukaryota</taxon>
        <taxon>Metazoa</taxon>
        <taxon>Ecdysozoa</taxon>
        <taxon>Arthropoda</taxon>
        <taxon>Chelicerata</taxon>
        <taxon>Arachnida</taxon>
        <taxon>Araneae</taxon>
        <taxon>Araneomorphae</taxon>
        <taxon>Entelegynae</taxon>
        <taxon>Araneoidea</taxon>
        <taxon>Nephilidae</taxon>
        <taxon>Trichonephila</taxon>
    </lineage>
</organism>